<gene>
    <name evidence="5" type="ORF">HOO65_050165</name>
</gene>
<dbReference type="Gene3D" id="3.40.50.1820">
    <property type="entry name" value="alpha/beta hydrolase"/>
    <property type="match status" value="1"/>
</dbReference>
<comment type="similarity">
    <text evidence="1 3">Belongs to the type-B carboxylesterase/lipase family.</text>
</comment>
<keyword evidence="6" id="KW-1185">Reference proteome</keyword>
<name>A0ABR4MFK6_9PEZI</name>
<dbReference type="PROSITE" id="PS00122">
    <property type="entry name" value="CARBOXYLESTERASE_B_1"/>
    <property type="match status" value="1"/>
</dbReference>
<dbReference type="EC" id="3.1.1.-" evidence="3"/>
<dbReference type="EMBL" id="JABSNW010000005">
    <property type="protein sequence ID" value="KAL2887044.1"/>
    <property type="molecule type" value="Genomic_DNA"/>
</dbReference>
<protein>
    <recommendedName>
        <fullName evidence="3">Carboxylic ester hydrolase</fullName>
        <ecNumber evidence="3">3.1.1.-</ecNumber>
    </recommendedName>
</protein>
<proteinExistence type="inferred from homology"/>
<comment type="caution">
    <text evidence="5">The sequence shown here is derived from an EMBL/GenBank/DDBJ whole genome shotgun (WGS) entry which is preliminary data.</text>
</comment>
<sequence>MRISTLLSALLYAGLPVAALPQPATPNPIDALNALKRDGAFNSFGAMDNHKATHEAVQSIVAQHKRDTAAGIPLSARALPTAQMKNGTTTVYGRVLGSTETFAGVPFAQPPVGDLRLRAPRALDAYEPTINAAGIAAGCPQLFFSRESNTSAIFDVLGNVLTLPLLQAINGQEDCLTITVHRPTGVKAGDKLPVLFWIFGGAFQLGATNMYEGEPLISSALDADMPMIVVMPNYRVGGFGFLPGAEVKKAGVGNLGLLDQRLALQWVADNIEDFGGDPDKVTIWGESAGAISVFDQLALYDGDITYNNKPLFRGAIMNSGSITPVEDIDSAKAQRVYDKVVSEAGCGSSSDTLQCLREIDYETLLRATNSLPGALSYSGVALPYLPRPDGLSLTVSPEKLVPECKYAAVPMIIGDQEDEGTIFSLMTAGVNSNSDIATYLNSYMFTLIKAVDIRPFVDIYGTASSKGSPFNTGIFNQLYPGFKRLAGMLGDLVFTLTRRIFLTDAIAANPNVPAWSYLSSYFYGTPFLGTFHGSDILAMWYGIPKGNVIPSMRKYYINFVHNLDPNVGLSGQQNWPKWNEGKKLMHFRNPSNEIIDDNFRQEAYEWMYANKGMLLV</sequence>
<evidence type="ECO:0000313" key="5">
    <source>
        <dbReference type="EMBL" id="KAL2887044.1"/>
    </source>
</evidence>
<dbReference type="PANTHER" id="PTHR11559">
    <property type="entry name" value="CARBOXYLESTERASE"/>
    <property type="match status" value="1"/>
</dbReference>
<evidence type="ECO:0000256" key="2">
    <source>
        <dbReference type="ARBA" id="ARBA00022801"/>
    </source>
</evidence>
<dbReference type="InterPro" id="IPR050309">
    <property type="entry name" value="Type-B_Carboxylest/Lipase"/>
</dbReference>
<feature type="domain" description="Carboxylesterase type B" evidence="4">
    <location>
        <begin position="92"/>
        <end position="602"/>
    </location>
</feature>
<dbReference type="InterPro" id="IPR019826">
    <property type="entry name" value="Carboxylesterase_B_AS"/>
</dbReference>
<dbReference type="Proteomes" id="UP001610728">
    <property type="component" value="Unassembled WGS sequence"/>
</dbReference>
<keyword evidence="3" id="KW-0732">Signal</keyword>
<evidence type="ECO:0000256" key="1">
    <source>
        <dbReference type="ARBA" id="ARBA00005964"/>
    </source>
</evidence>
<evidence type="ECO:0000259" key="4">
    <source>
        <dbReference type="Pfam" id="PF00135"/>
    </source>
</evidence>
<organism evidence="5 6">
    <name type="scientific">Ceratocystis lukuohia</name>
    <dbReference type="NCBI Taxonomy" id="2019550"/>
    <lineage>
        <taxon>Eukaryota</taxon>
        <taxon>Fungi</taxon>
        <taxon>Dikarya</taxon>
        <taxon>Ascomycota</taxon>
        <taxon>Pezizomycotina</taxon>
        <taxon>Sordariomycetes</taxon>
        <taxon>Hypocreomycetidae</taxon>
        <taxon>Microascales</taxon>
        <taxon>Ceratocystidaceae</taxon>
        <taxon>Ceratocystis</taxon>
    </lineage>
</organism>
<evidence type="ECO:0000256" key="3">
    <source>
        <dbReference type="RuleBase" id="RU361235"/>
    </source>
</evidence>
<keyword evidence="2 3" id="KW-0378">Hydrolase</keyword>
<feature type="chain" id="PRO_5044993099" description="Carboxylic ester hydrolase" evidence="3">
    <location>
        <begin position="20"/>
        <end position="616"/>
    </location>
</feature>
<reference evidence="5 6" key="1">
    <citation type="submission" date="2020-05" db="EMBL/GenBank/DDBJ databases">
        <title>Ceratocystis lukuohia genome.</title>
        <authorList>
            <person name="Harrington T.C."/>
            <person name="Kim K."/>
            <person name="Mayers C.G."/>
        </authorList>
    </citation>
    <scope>NUCLEOTIDE SEQUENCE [LARGE SCALE GENOMIC DNA]</scope>
    <source>
        <strain evidence="5 6">C4212</strain>
    </source>
</reference>
<dbReference type="InterPro" id="IPR002018">
    <property type="entry name" value="CarbesteraseB"/>
</dbReference>
<feature type="signal peptide" evidence="3">
    <location>
        <begin position="1"/>
        <end position="19"/>
    </location>
</feature>
<dbReference type="Pfam" id="PF00135">
    <property type="entry name" value="COesterase"/>
    <property type="match status" value="1"/>
</dbReference>
<dbReference type="GeneID" id="98118777"/>
<accession>A0ABR4MFK6</accession>
<dbReference type="SUPFAM" id="SSF53474">
    <property type="entry name" value="alpha/beta-Hydrolases"/>
    <property type="match status" value="1"/>
</dbReference>
<evidence type="ECO:0000313" key="6">
    <source>
        <dbReference type="Proteomes" id="UP001610728"/>
    </source>
</evidence>
<dbReference type="InterPro" id="IPR029058">
    <property type="entry name" value="AB_hydrolase_fold"/>
</dbReference>
<dbReference type="RefSeq" id="XP_070858224.1">
    <property type="nucleotide sequence ID" value="XM_071000801.1"/>
</dbReference>